<sequence>MKKVFFLTLLVCLVLGGAAGYFFLTDGEMPFVSLRPDTPNVSPKREYTVEASDKGSGIRSLRVIVGQGDKRITLLDKAYSPAPPQAAETFTLEGAGLKDGPFDIDITATDNSIYSFGAGNTVLLHKTLTLDSTPPVVDIASQAHNVRQGGVGCIAYSVSEETESSGVLVGDIFSPGFKIANGRYVCFFPFPLTMEPGDFKPRLRAVDLAGNERVVDFRNQAIPRKFKADTMNVSDGFLQAKMPQYFEAYPGIKDLVEIYIKVNNDMRRENAVTLRELGAKSAPELFWDKKAFLRLPNAAPMAAFGDRRTYMYQGREIDRQVHMGQDLASLANAQVPAAASGKVILAGFFGIYGLAVVLDHGMGLQTIYSHLSQIAVKEGDMVKRGDILGNTGATGLAGGDHLHFGVMVHGIEVSPVEWWDQHWIDDNVADRFK</sequence>
<name>A0A0W8G326_9ZZZZ</name>
<feature type="domain" description="M23ase beta-sheet core" evidence="2">
    <location>
        <begin position="321"/>
        <end position="415"/>
    </location>
</feature>
<protein>
    <submittedName>
        <fullName evidence="3">Putative periplasmic protein</fullName>
    </submittedName>
</protein>
<proteinExistence type="predicted"/>
<comment type="caution">
    <text evidence="3">The sequence shown here is derived from an EMBL/GenBank/DDBJ whole genome shotgun (WGS) entry which is preliminary data.</text>
</comment>
<dbReference type="GO" id="GO:0004222">
    <property type="term" value="F:metalloendopeptidase activity"/>
    <property type="evidence" value="ECO:0007669"/>
    <property type="project" value="TreeGrafter"/>
</dbReference>
<keyword evidence="1" id="KW-0732">Signal</keyword>
<dbReference type="PANTHER" id="PTHR21666">
    <property type="entry name" value="PEPTIDASE-RELATED"/>
    <property type="match status" value="1"/>
</dbReference>
<dbReference type="CDD" id="cd12797">
    <property type="entry name" value="M23_peptidase"/>
    <property type="match status" value="1"/>
</dbReference>
<dbReference type="SUPFAM" id="SSF51261">
    <property type="entry name" value="Duplicated hybrid motif"/>
    <property type="match status" value="1"/>
</dbReference>
<dbReference type="AlphaFoldDB" id="A0A0W8G326"/>
<accession>A0A0W8G326</accession>
<evidence type="ECO:0000313" key="3">
    <source>
        <dbReference type="EMBL" id="KUG27576.1"/>
    </source>
</evidence>
<dbReference type="InterPro" id="IPR016047">
    <property type="entry name" value="M23ase_b-sheet_dom"/>
</dbReference>
<gene>
    <name evidence="3" type="ORF">ASZ90_002561</name>
</gene>
<dbReference type="EMBL" id="LNQE01000314">
    <property type="protein sequence ID" value="KUG27576.1"/>
    <property type="molecule type" value="Genomic_DNA"/>
</dbReference>
<organism evidence="3">
    <name type="scientific">hydrocarbon metagenome</name>
    <dbReference type="NCBI Taxonomy" id="938273"/>
    <lineage>
        <taxon>unclassified sequences</taxon>
        <taxon>metagenomes</taxon>
        <taxon>ecological metagenomes</taxon>
    </lineage>
</organism>
<dbReference type="InterPro" id="IPR011055">
    <property type="entry name" value="Dup_hybrid_motif"/>
</dbReference>
<dbReference type="InterPro" id="IPR050570">
    <property type="entry name" value="Cell_wall_metabolism_enzyme"/>
</dbReference>
<dbReference type="Pfam" id="PF01551">
    <property type="entry name" value="Peptidase_M23"/>
    <property type="match status" value="1"/>
</dbReference>
<dbReference type="Gene3D" id="2.70.70.10">
    <property type="entry name" value="Glucose Permease (Domain IIA)"/>
    <property type="match status" value="1"/>
</dbReference>
<reference evidence="3" key="1">
    <citation type="journal article" date="2015" name="Proc. Natl. Acad. Sci. U.S.A.">
        <title>Networks of energetic and metabolic interactions define dynamics in microbial communities.</title>
        <authorList>
            <person name="Embree M."/>
            <person name="Liu J.K."/>
            <person name="Al-Bassam M.M."/>
            <person name="Zengler K."/>
        </authorList>
    </citation>
    <scope>NUCLEOTIDE SEQUENCE</scope>
</reference>
<evidence type="ECO:0000259" key="2">
    <source>
        <dbReference type="Pfam" id="PF01551"/>
    </source>
</evidence>
<evidence type="ECO:0000256" key="1">
    <source>
        <dbReference type="ARBA" id="ARBA00022729"/>
    </source>
</evidence>
<dbReference type="PANTHER" id="PTHR21666:SF289">
    <property type="entry name" value="L-ALA--D-GLU ENDOPEPTIDASE"/>
    <property type="match status" value="1"/>
</dbReference>